<dbReference type="InterPro" id="IPR027417">
    <property type="entry name" value="P-loop_NTPase"/>
</dbReference>
<evidence type="ECO:0000313" key="2">
    <source>
        <dbReference type="EMBL" id="MBJ6364212.1"/>
    </source>
</evidence>
<proteinExistence type="predicted"/>
<reference evidence="2" key="1">
    <citation type="submission" date="2020-12" db="EMBL/GenBank/DDBJ databases">
        <authorList>
            <person name="Huq M.A."/>
        </authorList>
    </citation>
    <scope>NUCLEOTIDE SEQUENCE</scope>
    <source>
        <strain evidence="2">MAHUQ-46</strain>
    </source>
</reference>
<dbReference type="AlphaFoldDB" id="A0A934MXI1"/>
<dbReference type="Gene3D" id="3.40.50.300">
    <property type="entry name" value="P-loop containing nucleotide triphosphate hydrolases"/>
    <property type="match status" value="1"/>
</dbReference>
<evidence type="ECO:0000259" key="1">
    <source>
        <dbReference type="Pfam" id="PF01695"/>
    </source>
</evidence>
<gene>
    <name evidence="2" type="ORF">JFN88_23630</name>
</gene>
<accession>A0A934MXI1</accession>
<sequence length="269" mass="29853">MFGGHDREIKDGDRLSLAEKCVLARLCTLRDGPKCSALCGSYIALHGHNGEGGRIGNSNLPVAYRLITLDNSPARTEQSEIYGSLAVYVRTFARQFGDAAEPIKSLYLYSRAPGTGKTTTAAALLSEWITAHYVGSLRRGKQPLDRPAYFLDVNAWQTDYNEFNRPRVPEHIAEPAAARYYAARQKAIATPFAVLDDIGVREPTEGFRADLHSVINARVTAGLPTVYTSNVPLDELHTVFGERRLADRIRDLCMEFTFKGESKRGMRKT</sequence>
<dbReference type="InterPro" id="IPR002611">
    <property type="entry name" value="IstB_ATP-bd"/>
</dbReference>
<feature type="domain" description="IstB-like ATP-binding" evidence="1">
    <location>
        <begin position="179"/>
        <end position="264"/>
    </location>
</feature>
<dbReference type="RefSeq" id="WP_199021808.1">
    <property type="nucleotide sequence ID" value="NZ_JAELUP010000117.1"/>
</dbReference>
<dbReference type="SUPFAM" id="SSF52540">
    <property type="entry name" value="P-loop containing nucleoside triphosphate hydrolases"/>
    <property type="match status" value="1"/>
</dbReference>
<dbReference type="Pfam" id="PF01695">
    <property type="entry name" value="IstB_IS21"/>
    <property type="match status" value="1"/>
</dbReference>
<protein>
    <submittedName>
        <fullName evidence="2">DNA replication protein</fullName>
    </submittedName>
</protein>
<organism evidence="2 3">
    <name type="scientific">Paenibacillus roseus</name>
    <dbReference type="NCBI Taxonomy" id="2798579"/>
    <lineage>
        <taxon>Bacteria</taxon>
        <taxon>Bacillati</taxon>
        <taxon>Bacillota</taxon>
        <taxon>Bacilli</taxon>
        <taxon>Bacillales</taxon>
        <taxon>Paenibacillaceae</taxon>
        <taxon>Paenibacillus</taxon>
    </lineage>
</organism>
<keyword evidence="3" id="KW-1185">Reference proteome</keyword>
<comment type="caution">
    <text evidence="2">The sequence shown here is derived from an EMBL/GenBank/DDBJ whole genome shotgun (WGS) entry which is preliminary data.</text>
</comment>
<evidence type="ECO:0000313" key="3">
    <source>
        <dbReference type="Proteomes" id="UP000640274"/>
    </source>
</evidence>
<dbReference type="Proteomes" id="UP000640274">
    <property type="component" value="Unassembled WGS sequence"/>
</dbReference>
<dbReference type="EMBL" id="JAELUP010000117">
    <property type="protein sequence ID" value="MBJ6364212.1"/>
    <property type="molecule type" value="Genomic_DNA"/>
</dbReference>
<dbReference type="GO" id="GO:0005524">
    <property type="term" value="F:ATP binding"/>
    <property type="evidence" value="ECO:0007669"/>
    <property type="project" value="InterPro"/>
</dbReference>
<name>A0A934MXI1_9BACL</name>